<feature type="compositionally biased region" description="Polar residues" evidence="2">
    <location>
        <begin position="475"/>
        <end position="493"/>
    </location>
</feature>
<accession>A0ABQ9WZW4</accession>
<feature type="region of interest" description="Disordered" evidence="2">
    <location>
        <begin position="785"/>
        <end position="814"/>
    </location>
</feature>
<organism evidence="3 4">
    <name type="scientific">Blattamonas nauphoetae</name>
    <dbReference type="NCBI Taxonomy" id="2049346"/>
    <lineage>
        <taxon>Eukaryota</taxon>
        <taxon>Metamonada</taxon>
        <taxon>Preaxostyla</taxon>
        <taxon>Oxymonadida</taxon>
        <taxon>Blattamonas</taxon>
    </lineage>
</organism>
<name>A0ABQ9WZW4_9EUKA</name>
<evidence type="ECO:0000256" key="1">
    <source>
        <dbReference type="SAM" id="Coils"/>
    </source>
</evidence>
<gene>
    <name evidence="3" type="ORF">BLNAU_21501</name>
</gene>
<reference evidence="3 4" key="1">
    <citation type="journal article" date="2022" name="bioRxiv">
        <title>Genomics of Preaxostyla Flagellates Illuminates Evolutionary Transitions and the Path Towards Mitochondrial Loss.</title>
        <authorList>
            <person name="Novak L.V.F."/>
            <person name="Treitli S.C."/>
            <person name="Pyrih J."/>
            <person name="Halakuc P."/>
            <person name="Pipaliya S.V."/>
            <person name="Vacek V."/>
            <person name="Brzon O."/>
            <person name="Soukal P."/>
            <person name="Eme L."/>
            <person name="Dacks J.B."/>
            <person name="Karnkowska A."/>
            <person name="Elias M."/>
            <person name="Hampl V."/>
        </authorList>
    </citation>
    <scope>NUCLEOTIDE SEQUENCE [LARGE SCALE GENOMIC DNA]</scope>
    <source>
        <strain evidence="3">NAU3</strain>
        <tissue evidence="3">Gut</tissue>
    </source>
</reference>
<protein>
    <submittedName>
        <fullName evidence="3">Uncharacterized protein</fullName>
    </submittedName>
</protein>
<proteinExistence type="predicted"/>
<dbReference type="Proteomes" id="UP001281761">
    <property type="component" value="Unassembled WGS sequence"/>
</dbReference>
<feature type="compositionally biased region" description="Low complexity" evidence="2">
    <location>
        <begin position="535"/>
        <end position="544"/>
    </location>
</feature>
<dbReference type="EMBL" id="JARBJD010000338">
    <property type="protein sequence ID" value="KAK2943570.1"/>
    <property type="molecule type" value="Genomic_DNA"/>
</dbReference>
<feature type="region of interest" description="Disordered" evidence="2">
    <location>
        <begin position="865"/>
        <end position="884"/>
    </location>
</feature>
<feature type="region of interest" description="Disordered" evidence="2">
    <location>
        <begin position="446"/>
        <end position="566"/>
    </location>
</feature>
<keyword evidence="1" id="KW-0175">Coiled coil</keyword>
<feature type="compositionally biased region" description="Low complexity" evidence="2">
    <location>
        <begin position="459"/>
        <end position="474"/>
    </location>
</feature>
<feature type="compositionally biased region" description="Polar residues" evidence="2">
    <location>
        <begin position="503"/>
        <end position="534"/>
    </location>
</feature>
<comment type="caution">
    <text evidence="3">The sequence shown here is derived from an EMBL/GenBank/DDBJ whole genome shotgun (WGS) entry which is preliminary data.</text>
</comment>
<feature type="coiled-coil region" evidence="1">
    <location>
        <begin position="668"/>
        <end position="698"/>
    </location>
</feature>
<feature type="compositionally biased region" description="Basic residues" evidence="2">
    <location>
        <begin position="798"/>
        <end position="807"/>
    </location>
</feature>
<feature type="compositionally biased region" description="Pro residues" evidence="2">
    <location>
        <begin position="447"/>
        <end position="458"/>
    </location>
</feature>
<evidence type="ECO:0000256" key="2">
    <source>
        <dbReference type="SAM" id="MobiDB-lite"/>
    </source>
</evidence>
<sequence length="1097" mass="124380">MEGPSVSQRDGHTKCPISRDLSNRVRVLLTLRDLPIQAQLQCPHRDHPTSQQTRHLEKVFTKKDKTESWVRGRVMHKRTQLLTELEVAGHGREPFHQTQFGDSQQSIGSTVVVRVYFVSPSAAEKQSLNVSMVPFRTSSSLSTSVTMNPSDTGKPRPVIARWRTSKLSSFGAQDADWRREGIWNVGEECDTMKENDANDNTAYDPANKRAIGDAARAMTSPTFDRRLSPLDLSQDEIAAQFNNELSSLLIDSNSLGASQSSAHLHSSGHISGSEIVQDIDTPHFDEYCTKLTKQMDLLLNTPRNITIASDILKHDSNEAADRHLDTILISGALEQTTHQHKQAFNLQKLNAMNPLQSHSVHSPRDKPKKVLNREQKRIEKFREQVKINEQMQLRAARKLAGKLLPQFEQPEEVPIPALRAATRDNIREMTSNEVLESITNDLLDVPIEPPLIRSPPPSTTRTPRGTSRQQTTPRNNTLKSTSRTLHTQRSQSSAEERHRPSSLMPSPLSTARSPTAVSPLNTFRAQTSLSNRQTSRSPSLLLSPLSPPQPSPNQTQFPLSSTIPPPPKRHVVPPLFPLTPGFLDTHLAHIGDVVSTNKQMMTQREATLRERFYPPSSPRWIRFHERPARTARMPTYTERTQLVKWMIVVRSVSFVAVLSDGLFEHRAKHRVADQIEDVRAEMEEEQAEQERVQKMEEVLTAADVIMRTLGQLAMHFHHSQREENSRIIRKTCVYSRAQLRLRIRVLQFRRLIMKGQKIAKHFTVSNRNRLLVLLEMWDQEEEQLIRSRDTSTNQQSKRPNRRLHNPKKFQPARSPSMFDVVVQETLRNDRILNQTIPALQAEILWNNQLDPKYLAMINATQPAVDVSQRGKQKETKTAKKTVSPLGDLHPISDIFQFVSASFNAVEQNRQRKADGQDEEDDDLDDSDIPAVFDQNAKNAASIVDAFINATSPKMAKTATLHKSKTLRAARMQSQLKMTQASLQKSPSALSRVDSHSHLVQFLMPTVLSDQKTQTTSSAASSSSVSAERTSRVPLFIRNELLTTRLIVFRHTLVRLQLEKKVNHAFFPMFQYFKHAMRGIVLNGMQLTIEHHANNDDK</sequence>
<evidence type="ECO:0000313" key="4">
    <source>
        <dbReference type="Proteomes" id="UP001281761"/>
    </source>
</evidence>
<feature type="compositionally biased region" description="Polar residues" evidence="2">
    <location>
        <begin position="553"/>
        <end position="562"/>
    </location>
</feature>
<keyword evidence="4" id="KW-1185">Reference proteome</keyword>
<evidence type="ECO:0000313" key="3">
    <source>
        <dbReference type="EMBL" id="KAK2943570.1"/>
    </source>
</evidence>